<evidence type="ECO:0000313" key="2">
    <source>
        <dbReference type="Proteomes" id="UP000261540"/>
    </source>
</evidence>
<protein>
    <submittedName>
        <fullName evidence="1">Uncharacterized protein</fullName>
    </submittedName>
</protein>
<dbReference type="Ensembl" id="ENSPKIT00000033039.1">
    <property type="protein sequence ID" value="ENSPKIP00000008948.1"/>
    <property type="gene ID" value="ENSPKIG00000024237.1"/>
</dbReference>
<dbReference type="Proteomes" id="UP000261540">
    <property type="component" value="Unplaced"/>
</dbReference>
<reference evidence="1" key="2">
    <citation type="submission" date="2025-09" db="UniProtKB">
        <authorList>
            <consortium name="Ensembl"/>
        </authorList>
    </citation>
    <scope>IDENTIFICATION</scope>
</reference>
<accession>A0A3B3QS18</accession>
<reference evidence="1" key="1">
    <citation type="submission" date="2025-08" db="UniProtKB">
        <authorList>
            <consortium name="Ensembl"/>
        </authorList>
    </citation>
    <scope>IDENTIFICATION</scope>
</reference>
<evidence type="ECO:0000313" key="1">
    <source>
        <dbReference type="Ensembl" id="ENSPKIP00000008948.1"/>
    </source>
</evidence>
<proteinExistence type="predicted"/>
<dbReference type="AlphaFoldDB" id="A0A3B3QS18"/>
<name>A0A3B3QS18_9TELE</name>
<keyword evidence="2" id="KW-1185">Reference proteome</keyword>
<organism evidence="1 2">
    <name type="scientific">Paramormyrops kingsleyae</name>
    <dbReference type="NCBI Taxonomy" id="1676925"/>
    <lineage>
        <taxon>Eukaryota</taxon>
        <taxon>Metazoa</taxon>
        <taxon>Chordata</taxon>
        <taxon>Craniata</taxon>
        <taxon>Vertebrata</taxon>
        <taxon>Euteleostomi</taxon>
        <taxon>Actinopterygii</taxon>
        <taxon>Neopterygii</taxon>
        <taxon>Teleostei</taxon>
        <taxon>Osteoglossocephala</taxon>
        <taxon>Osteoglossomorpha</taxon>
        <taxon>Osteoglossiformes</taxon>
        <taxon>Mormyridae</taxon>
        <taxon>Paramormyrops</taxon>
    </lineage>
</organism>
<sequence>FRCSVLVSVCLNITFRGFNLYKYMYMLGIVCHGKGSTCRKEIRLICEVYACASNRRNVKFILPKHRKICITMDKLIKQVNGMNRRPIAHLYRDAVSWNFVFTI</sequence>